<protein>
    <recommendedName>
        <fullName evidence="6">Phenazine biosynthesis protein</fullName>
    </recommendedName>
</protein>
<dbReference type="RefSeq" id="XP_066072810.1">
    <property type="nucleotide sequence ID" value="XM_066216713.1"/>
</dbReference>
<dbReference type="PIRSF" id="PIRSF016184">
    <property type="entry name" value="PhzC_PhzF"/>
    <property type="match status" value="1"/>
</dbReference>
<evidence type="ECO:0000256" key="3">
    <source>
        <dbReference type="PIRSR" id="PIRSR016184-1"/>
    </source>
</evidence>
<dbReference type="GO" id="GO:0016853">
    <property type="term" value="F:isomerase activity"/>
    <property type="evidence" value="ECO:0007669"/>
    <property type="project" value="UniProtKB-KW"/>
</dbReference>
<evidence type="ECO:0000313" key="4">
    <source>
        <dbReference type="EMBL" id="WWC86047.1"/>
    </source>
</evidence>
<dbReference type="GO" id="GO:0005737">
    <property type="term" value="C:cytoplasm"/>
    <property type="evidence" value="ECO:0007669"/>
    <property type="project" value="TreeGrafter"/>
</dbReference>
<sequence length="318" mass="35041">MGNKTLQFHLLNAFVVESNRYSGNQAAVVLFEDQSDERSKDDNWLTLTARDFNYSETAYLVPLSASDDGKQGEWGLRWFTPEVEINLCGHATLASSEVLFSLNPLLETAKYHTKSGILTAKRDGNDKVEISLPGLSKEVLSNLVKEDIDQSETKGLARAFDIDNVESSILGYSEIDFSGIKCLVVQLNDNVKVDDIKVDIKALVEITGSAVVTQVDKAKSIETKQLHINSRVFGPAFGIEEDPVTGSSHAHLTGYYLNSAGTKHIPRELLEQVGSPKELVVIGHQRSKRGGELICRWNDDGNIRITGKAFEFGRGTLN</sequence>
<evidence type="ECO:0008006" key="6">
    <source>
        <dbReference type="Google" id="ProtNLM"/>
    </source>
</evidence>
<accession>A0AAX4JKW1</accession>
<comment type="similarity">
    <text evidence="1">Belongs to the PhzF family.</text>
</comment>
<organism evidence="4 5">
    <name type="scientific">Kwoniella dendrophila CBS 6074</name>
    <dbReference type="NCBI Taxonomy" id="1295534"/>
    <lineage>
        <taxon>Eukaryota</taxon>
        <taxon>Fungi</taxon>
        <taxon>Dikarya</taxon>
        <taxon>Basidiomycota</taxon>
        <taxon>Agaricomycotina</taxon>
        <taxon>Tremellomycetes</taxon>
        <taxon>Tremellales</taxon>
        <taxon>Cryptococcaceae</taxon>
        <taxon>Kwoniella</taxon>
    </lineage>
</organism>
<name>A0AAX4JKW1_9TREE</name>
<keyword evidence="5" id="KW-1185">Reference proteome</keyword>
<dbReference type="SUPFAM" id="SSF54506">
    <property type="entry name" value="Diaminopimelate epimerase-like"/>
    <property type="match status" value="1"/>
</dbReference>
<dbReference type="GeneID" id="91091590"/>
<dbReference type="InterPro" id="IPR003719">
    <property type="entry name" value="Phenazine_PhzF-like"/>
</dbReference>
<feature type="active site" evidence="3">
    <location>
        <position position="56"/>
    </location>
</feature>
<dbReference type="AlphaFoldDB" id="A0AAX4JKW1"/>
<dbReference type="PANTHER" id="PTHR13774">
    <property type="entry name" value="PHENAZINE BIOSYNTHESIS PROTEIN"/>
    <property type="match status" value="1"/>
</dbReference>
<dbReference type="Pfam" id="PF02567">
    <property type="entry name" value="PhzC-PhzF"/>
    <property type="match status" value="1"/>
</dbReference>
<evidence type="ECO:0000313" key="5">
    <source>
        <dbReference type="Proteomes" id="UP001355207"/>
    </source>
</evidence>
<reference evidence="4 5" key="1">
    <citation type="submission" date="2024-01" db="EMBL/GenBank/DDBJ databases">
        <title>Comparative genomics of Cryptococcus and Kwoniella reveals pathogenesis evolution and contrasting modes of karyotype evolution via chromosome fusion or intercentromeric recombination.</title>
        <authorList>
            <person name="Coelho M.A."/>
            <person name="David-Palma M."/>
            <person name="Shea T."/>
            <person name="Bowers K."/>
            <person name="McGinley-Smith S."/>
            <person name="Mohammad A.W."/>
            <person name="Gnirke A."/>
            <person name="Yurkov A.M."/>
            <person name="Nowrousian M."/>
            <person name="Sun S."/>
            <person name="Cuomo C.A."/>
            <person name="Heitman J."/>
        </authorList>
    </citation>
    <scope>NUCLEOTIDE SEQUENCE [LARGE SCALE GENOMIC DNA]</scope>
    <source>
        <strain evidence="4 5">CBS 6074</strain>
    </source>
</reference>
<evidence type="ECO:0000256" key="1">
    <source>
        <dbReference type="ARBA" id="ARBA00008270"/>
    </source>
</evidence>
<dbReference type="NCBIfam" id="TIGR00654">
    <property type="entry name" value="PhzF_family"/>
    <property type="match status" value="1"/>
</dbReference>
<dbReference type="PANTHER" id="PTHR13774:SF17">
    <property type="entry name" value="PHENAZINE BIOSYNTHESIS-LIKE DOMAIN-CONTAINING PROTEIN"/>
    <property type="match status" value="1"/>
</dbReference>
<evidence type="ECO:0000256" key="2">
    <source>
        <dbReference type="ARBA" id="ARBA00023235"/>
    </source>
</evidence>
<proteinExistence type="inferred from homology"/>
<gene>
    <name evidence="4" type="ORF">L201_000918</name>
</gene>
<keyword evidence="2" id="KW-0413">Isomerase</keyword>
<dbReference type="Proteomes" id="UP001355207">
    <property type="component" value="Chromosome 1"/>
</dbReference>
<dbReference type="EMBL" id="CP144098">
    <property type="protein sequence ID" value="WWC86047.1"/>
    <property type="molecule type" value="Genomic_DNA"/>
</dbReference>
<dbReference type="Gene3D" id="3.10.310.10">
    <property type="entry name" value="Diaminopimelate Epimerase, Chain A, domain 1"/>
    <property type="match status" value="2"/>
</dbReference>